<feature type="transmembrane region" description="Helical" evidence="6">
    <location>
        <begin position="73"/>
        <end position="93"/>
    </location>
</feature>
<keyword evidence="3 6" id="KW-0812">Transmembrane</keyword>
<reference evidence="7" key="1">
    <citation type="journal article" date="2014" name="Genome Biol. Evol.">
        <title>Pangenome evidence for extensive interdomain horizontal transfer affecting lineage core and shell genes in uncultured planktonic thaumarchaeota and euryarchaeota.</title>
        <authorList>
            <person name="Deschamps P."/>
            <person name="Zivanovic Y."/>
            <person name="Moreira D."/>
            <person name="Rodriguez-Valera F."/>
            <person name="Lopez-Garcia P."/>
        </authorList>
    </citation>
    <scope>NUCLEOTIDE SEQUENCE</scope>
</reference>
<protein>
    <submittedName>
        <fullName evidence="7">Uncharacterized protein</fullName>
    </submittedName>
</protein>
<evidence type="ECO:0000256" key="4">
    <source>
        <dbReference type="ARBA" id="ARBA00022989"/>
    </source>
</evidence>
<feature type="transmembrane region" description="Helical" evidence="6">
    <location>
        <begin position="40"/>
        <end position="61"/>
    </location>
</feature>
<dbReference type="Pfam" id="PF03626">
    <property type="entry name" value="COX4_pro"/>
    <property type="match status" value="1"/>
</dbReference>
<feature type="transmembrane region" description="Helical" evidence="6">
    <location>
        <begin position="12"/>
        <end position="34"/>
    </location>
</feature>
<proteinExistence type="predicted"/>
<evidence type="ECO:0000256" key="2">
    <source>
        <dbReference type="ARBA" id="ARBA00022475"/>
    </source>
</evidence>
<accession>A0A075GPL8</accession>
<evidence type="ECO:0000256" key="3">
    <source>
        <dbReference type="ARBA" id="ARBA00022692"/>
    </source>
</evidence>
<organism evidence="7">
    <name type="scientific">uncultured marine group II/III euryarchaeote KM3_178_D06</name>
    <dbReference type="NCBI Taxonomy" id="1457940"/>
    <lineage>
        <taxon>Archaea</taxon>
        <taxon>Methanobacteriati</taxon>
        <taxon>Methanobacteriota</taxon>
        <taxon>environmental samples</taxon>
    </lineage>
</organism>
<keyword evidence="4 6" id="KW-1133">Transmembrane helix</keyword>
<comment type="subcellular location">
    <subcellularLocation>
        <location evidence="1">Cell membrane</location>
        <topology evidence="1">Multi-pass membrane protein</topology>
    </subcellularLocation>
</comment>
<dbReference type="EMBL" id="KF900725">
    <property type="protein sequence ID" value="AIF04985.1"/>
    <property type="molecule type" value="Genomic_DNA"/>
</dbReference>
<dbReference type="AlphaFoldDB" id="A0A075GPL8"/>
<evidence type="ECO:0000256" key="1">
    <source>
        <dbReference type="ARBA" id="ARBA00004651"/>
    </source>
</evidence>
<dbReference type="GO" id="GO:0005886">
    <property type="term" value="C:plasma membrane"/>
    <property type="evidence" value="ECO:0007669"/>
    <property type="project" value="UniProtKB-SubCell"/>
</dbReference>
<sequence length="111" mass="12121">MSHTLFGKDVYNLNFAMLMIFTAIEVGAVAAAVQELISEQMVIFILVSIGVVKFLGIAGVFMHLRMEADSNILTLTALFPVAFILLMVIFIGLTSPNSPDALPDWCRPPGY</sequence>
<keyword evidence="2" id="KW-1003">Cell membrane</keyword>
<evidence type="ECO:0000256" key="6">
    <source>
        <dbReference type="SAM" id="Phobius"/>
    </source>
</evidence>
<evidence type="ECO:0000313" key="7">
    <source>
        <dbReference type="EMBL" id="AIF04985.1"/>
    </source>
</evidence>
<dbReference type="InterPro" id="IPR005171">
    <property type="entry name" value="Cyt_c_oxidase_su4_prok"/>
</dbReference>
<name>A0A075GPL8_9EURY</name>
<keyword evidence="5 6" id="KW-0472">Membrane</keyword>
<evidence type="ECO:0000256" key="5">
    <source>
        <dbReference type="ARBA" id="ARBA00023136"/>
    </source>
</evidence>